<name>M6R4Z0_LEPIR</name>
<protein>
    <submittedName>
        <fullName evidence="1">Uncharacterized protein</fullName>
    </submittedName>
</protein>
<organism evidence="1 2">
    <name type="scientific">Leptospira interrogans serovar Icterohaemorrhagiae str. Verdun HP</name>
    <dbReference type="NCBI Taxonomy" id="1049910"/>
    <lineage>
        <taxon>Bacteria</taxon>
        <taxon>Pseudomonadati</taxon>
        <taxon>Spirochaetota</taxon>
        <taxon>Spirochaetia</taxon>
        <taxon>Leptospirales</taxon>
        <taxon>Leptospiraceae</taxon>
        <taxon>Leptospira</taxon>
    </lineage>
</organism>
<dbReference type="AlphaFoldDB" id="M6R4Z0"/>
<dbReference type="EMBL" id="AHNZ02000896">
    <property type="protein sequence ID" value="EMO03202.1"/>
    <property type="molecule type" value="Genomic_DNA"/>
</dbReference>
<reference evidence="1 2" key="1">
    <citation type="submission" date="2013-01" db="EMBL/GenBank/DDBJ databases">
        <authorList>
            <person name="Harkins D.M."/>
            <person name="Durkin A.S."/>
            <person name="Brinkac L.M."/>
            <person name="Haft D.H."/>
            <person name="Selengut J.D."/>
            <person name="Sanka R."/>
            <person name="DePew J."/>
            <person name="Purushe J."/>
            <person name="Picardeau M."/>
            <person name="Werts C."/>
            <person name="Goarant C."/>
            <person name="Vinetz J.M."/>
            <person name="Sutton G.G."/>
            <person name="Nierman W.C."/>
            <person name="Fouts D.E."/>
        </authorList>
    </citation>
    <scope>NUCLEOTIDE SEQUENCE [LARGE SCALE GENOMIC DNA]</scope>
    <source>
        <strain evidence="1 2">Verdun HP</strain>
    </source>
</reference>
<sequence length="38" mass="4848">MKRYFSIFLKFSRDEFKRNLFLKNTIVSRKFKFGFLFF</sequence>
<evidence type="ECO:0000313" key="1">
    <source>
        <dbReference type="EMBL" id="EMO03202.1"/>
    </source>
</evidence>
<accession>M6R4Z0</accession>
<dbReference type="Proteomes" id="UP000012092">
    <property type="component" value="Unassembled WGS sequence"/>
</dbReference>
<gene>
    <name evidence="1" type="ORF">LEP1GSC116_3081</name>
</gene>
<comment type="caution">
    <text evidence="1">The sequence shown here is derived from an EMBL/GenBank/DDBJ whole genome shotgun (WGS) entry which is preliminary data.</text>
</comment>
<proteinExistence type="predicted"/>
<evidence type="ECO:0000313" key="2">
    <source>
        <dbReference type="Proteomes" id="UP000012092"/>
    </source>
</evidence>